<name>A0A364P2D1_9PROT</name>
<sequence length="138" mass="15271">MSPAFRIASGSFVLARLDGMDTLCLKAERSGRDYTNHYLIILEPPADRDAMRLVYIDPDHDLSVIADKAFAFEPIAAEGPGVGDAFATPQGPHLKVMDEAKAQKHFAYVDMQNGLIRPRMERHAQTVLRWTVTSSLSA</sequence>
<reference evidence="1 2" key="1">
    <citation type="submission" date="2017-11" db="EMBL/GenBank/DDBJ databases">
        <title>Draft genome sequence of magnetotactic bacterium Magnetospirillum kuznetsovii LBB-42.</title>
        <authorList>
            <person name="Grouzdev D.S."/>
            <person name="Rysina M.S."/>
            <person name="Baslerov R.V."/>
            <person name="Koziaeva V."/>
        </authorList>
    </citation>
    <scope>NUCLEOTIDE SEQUENCE [LARGE SCALE GENOMIC DNA]</scope>
    <source>
        <strain evidence="1 2">LBB-42</strain>
    </source>
</reference>
<dbReference type="Proteomes" id="UP000251075">
    <property type="component" value="Unassembled WGS sequence"/>
</dbReference>
<evidence type="ECO:0000313" key="2">
    <source>
        <dbReference type="Proteomes" id="UP000251075"/>
    </source>
</evidence>
<protein>
    <submittedName>
        <fullName evidence="1">Uncharacterized protein</fullName>
    </submittedName>
</protein>
<comment type="caution">
    <text evidence="1">The sequence shown here is derived from an EMBL/GenBank/DDBJ whole genome shotgun (WGS) entry which is preliminary data.</text>
</comment>
<accession>A0A364P2D1</accession>
<organism evidence="1 2">
    <name type="scientific">Paramagnetospirillum kuznetsovii</name>
    <dbReference type="NCBI Taxonomy" id="2053833"/>
    <lineage>
        <taxon>Bacteria</taxon>
        <taxon>Pseudomonadati</taxon>
        <taxon>Pseudomonadota</taxon>
        <taxon>Alphaproteobacteria</taxon>
        <taxon>Rhodospirillales</taxon>
        <taxon>Magnetospirillaceae</taxon>
        <taxon>Paramagnetospirillum</taxon>
    </lineage>
</organism>
<dbReference type="AlphaFoldDB" id="A0A364P2D1"/>
<keyword evidence="2" id="KW-1185">Reference proteome</keyword>
<dbReference type="EMBL" id="PGTO01000002">
    <property type="protein sequence ID" value="RAU23317.1"/>
    <property type="molecule type" value="Genomic_DNA"/>
</dbReference>
<dbReference type="RefSeq" id="WP_112142514.1">
    <property type="nucleotide sequence ID" value="NZ_PGTO01000002.1"/>
</dbReference>
<proteinExistence type="predicted"/>
<evidence type="ECO:0000313" key="1">
    <source>
        <dbReference type="EMBL" id="RAU23317.1"/>
    </source>
</evidence>
<dbReference type="OrthoDB" id="7362262at2"/>
<gene>
    <name evidence="1" type="ORF">CU669_04045</name>
</gene>